<sequence>MSGSLLQEAPSISSLPLSILGNAHLLIYWLVMNGLPEYLAFNSTLSTVFSLQSYPEAYFKSSMSKLLTTVYHDLFLQAKLSDS</sequence>
<dbReference type="EMBL" id="BPLR01018558">
    <property type="protein sequence ID" value="GIZ00546.1"/>
    <property type="molecule type" value="Genomic_DNA"/>
</dbReference>
<reference evidence="1 2" key="1">
    <citation type="submission" date="2021-06" db="EMBL/GenBank/DDBJ databases">
        <title>Caerostris extrusa draft genome.</title>
        <authorList>
            <person name="Kono N."/>
            <person name="Arakawa K."/>
        </authorList>
    </citation>
    <scope>NUCLEOTIDE SEQUENCE [LARGE SCALE GENOMIC DNA]</scope>
</reference>
<accession>A0AAV4Y3M0</accession>
<comment type="caution">
    <text evidence="1">The sequence shown here is derived from an EMBL/GenBank/DDBJ whole genome shotgun (WGS) entry which is preliminary data.</text>
</comment>
<evidence type="ECO:0000313" key="1">
    <source>
        <dbReference type="EMBL" id="GIZ00546.1"/>
    </source>
</evidence>
<keyword evidence="2" id="KW-1185">Reference proteome</keyword>
<evidence type="ECO:0000313" key="2">
    <source>
        <dbReference type="Proteomes" id="UP001054945"/>
    </source>
</evidence>
<gene>
    <name evidence="1" type="ORF">CEXT_281181</name>
</gene>
<organism evidence="1 2">
    <name type="scientific">Caerostris extrusa</name>
    <name type="common">Bark spider</name>
    <name type="synonym">Caerostris bankana</name>
    <dbReference type="NCBI Taxonomy" id="172846"/>
    <lineage>
        <taxon>Eukaryota</taxon>
        <taxon>Metazoa</taxon>
        <taxon>Ecdysozoa</taxon>
        <taxon>Arthropoda</taxon>
        <taxon>Chelicerata</taxon>
        <taxon>Arachnida</taxon>
        <taxon>Araneae</taxon>
        <taxon>Araneomorphae</taxon>
        <taxon>Entelegynae</taxon>
        <taxon>Araneoidea</taxon>
        <taxon>Araneidae</taxon>
        <taxon>Caerostris</taxon>
    </lineage>
</organism>
<dbReference type="Proteomes" id="UP001054945">
    <property type="component" value="Unassembled WGS sequence"/>
</dbReference>
<protein>
    <submittedName>
        <fullName evidence="1">Uncharacterized protein</fullName>
    </submittedName>
</protein>
<name>A0AAV4Y3M0_CAEEX</name>
<proteinExistence type="predicted"/>
<dbReference type="AlphaFoldDB" id="A0AAV4Y3M0"/>